<keyword evidence="3 8" id="KW-0812">Transmembrane</keyword>
<accession>A0A6L2PT50</accession>
<evidence type="ECO:0000256" key="1">
    <source>
        <dbReference type="ARBA" id="ARBA00004651"/>
    </source>
</evidence>
<dbReference type="SUPFAM" id="SSF53850">
    <property type="entry name" value="Periplasmic binding protein-like II"/>
    <property type="match status" value="1"/>
</dbReference>
<evidence type="ECO:0000256" key="4">
    <source>
        <dbReference type="ARBA" id="ARBA00022989"/>
    </source>
</evidence>
<keyword evidence="10" id="KW-1185">Reference proteome</keyword>
<evidence type="ECO:0000313" key="9">
    <source>
        <dbReference type="EMBL" id="GFG35394.1"/>
    </source>
</evidence>
<protein>
    <recommendedName>
        <fullName evidence="11">Solute-binding protein family 3/N-terminal domain-containing protein</fullName>
    </recommendedName>
</protein>
<keyword evidence="6" id="KW-0675">Receptor</keyword>
<dbReference type="Proteomes" id="UP000502823">
    <property type="component" value="Unassembled WGS sequence"/>
</dbReference>
<dbReference type="AlphaFoldDB" id="A0A6L2PT50"/>
<evidence type="ECO:0000313" key="10">
    <source>
        <dbReference type="Proteomes" id="UP000502823"/>
    </source>
</evidence>
<evidence type="ECO:0000256" key="7">
    <source>
        <dbReference type="ARBA" id="ARBA00023180"/>
    </source>
</evidence>
<evidence type="ECO:0008006" key="11">
    <source>
        <dbReference type="Google" id="ProtNLM"/>
    </source>
</evidence>
<keyword evidence="5 8" id="KW-0472">Membrane</keyword>
<evidence type="ECO:0000256" key="3">
    <source>
        <dbReference type="ARBA" id="ARBA00022692"/>
    </source>
</evidence>
<feature type="transmembrane region" description="Helical" evidence="8">
    <location>
        <begin position="282"/>
        <end position="309"/>
    </location>
</feature>
<comment type="caution">
    <text evidence="9">The sequence shown here is derived from an EMBL/GenBank/DDBJ whole genome shotgun (WGS) entry which is preliminary data.</text>
</comment>
<gene>
    <name evidence="9" type="ORF">Cfor_10124</name>
</gene>
<keyword evidence="2" id="KW-1003">Cell membrane</keyword>
<evidence type="ECO:0000256" key="6">
    <source>
        <dbReference type="ARBA" id="ARBA00023170"/>
    </source>
</evidence>
<dbReference type="InterPro" id="IPR052192">
    <property type="entry name" value="Insect_Ionotropic_Sensory_Rcpt"/>
</dbReference>
<evidence type="ECO:0000256" key="5">
    <source>
        <dbReference type="ARBA" id="ARBA00023136"/>
    </source>
</evidence>
<dbReference type="InParanoid" id="A0A6L2PT50"/>
<sequence>MLKPVWKEAVVAEWEVLTLHLRRRSDSQRSDGLPYNVSTKRYPPFVIMRKDSSDKDGSTIYTLAGLEIEFLHLITAAMIMNVKFLPPTESTLEMLIELKEGRTDVIIGPYPMRFYQVIDDDPTKSYVHTRYERRIETMEEIREAGMQVFVFDQSMKELAATNEQAKCRDDECFVSLIEKHSTALKTSKHHMQYVASITEDRDEYVCSLYDVLSPVIYSTYLRKGSPLLDRFNILIQRCLEGGLGEKYWSDLNWSVLLQTKVKFMASATTDSDMYFVFKLSHLIVAFSTHLLGCTCSFTVFFTEVIFNFIRHH</sequence>
<dbReference type="OrthoDB" id="6506757at2759"/>
<dbReference type="GO" id="GO:0005886">
    <property type="term" value="C:plasma membrane"/>
    <property type="evidence" value="ECO:0007669"/>
    <property type="project" value="UniProtKB-SubCell"/>
</dbReference>
<dbReference type="Gene3D" id="3.40.190.10">
    <property type="entry name" value="Periplasmic binding protein-like II"/>
    <property type="match status" value="1"/>
</dbReference>
<proteinExistence type="predicted"/>
<reference evidence="10" key="1">
    <citation type="submission" date="2020-01" db="EMBL/GenBank/DDBJ databases">
        <title>Draft genome sequence of the Termite Coptotermes fromosanus.</title>
        <authorList>
            <person name="Itakura S."/>
            <person name="Yosikawa Y."/>
            <person name="Umezawa K."/>
        </authorList>
    </citation>
    <scope>NUCLEOTIDE SEQUENCE [LARGE SCALE GENOMIC DNA]</scope>
</reference>
<evidence type="ECO:0000256" key="2">
    <source>
        <dbReference type="ARBA" id="ARBA00022475"/>
    </source>
</evidence>
<organism evidence="9 10">
    <name type="scientific">Coptotermes formosanus</name>
    <name type="common">Formosan subterranean termite</name>
    <dbReference type="NCBI Taxonomy" id="36987"/>
    <lineage>
        <taxon>Eukaryota</taxon>
        <taxon>Metazoa</taxon>
        <taxon>Ecdysozoa</taxon>
        <taxon>Arthropoda</taxon>
        <taxon>Hexapoda</taxon>
        <taxon>Insecta</taxon>
        <taxon>Pterygota</taxon>
        <taxon>Neoptera</taxon>
        <taxon>Polyneoptera</taxon>
        <taxon>Dictyoptera</taxon>
        <taxon>Blattodea</taxon>
        <taxon>Blattoidea</taxon>
        <taxon>Termitoidae</taxon>
        <taxon>Rhinotermitidae</taxon>
        <taxon>Coptotermes</taxon>
    </lineage>
</organism>
<evidence type="ECO:0000256" key="8">
    <source>
        <dbReference type="SAM" id="Phobius"/>
    </source>
</evidence>
<dbReference type="PANTHER" id="PTHR42643">
    <property type="entry name" value="IONOTROPIC RECEPTOR 20A-RELATED"/>
    <property type="match status" value="1"/>
</dbReference>
<name>A0A6L2PT50_COPFO</name>
<dbReference type="EMBL" id="BLKM01000549">
    <property type="protein sequence ID" value="GFG35394.1"/>
    <property type="molecule type" value="Genomic_DNA"/>
</dbReference>
<keyword evidence="7" id="KW-0325">Glycoprotein</keyword>
<comment type="subcellular location">
    <subcellularLocation>
        <location evidence="1">Cell membrane</location>
        <topology evidence="1">Multi-pass membrane protein</topology>
    </subcellularLocation>
</comment>
<keyword evidence="4 8" id="KW-1133">Transmembrane helix</keyword>
<dbReference type="PANTHER" id="PTHR42643:SF24">
    <property type="entry name" value="IONOTROPIC RECEPTOR 60A"/>
    <property type="match status" value="1"/>
</dbReference>